<gene>
    <name evidence="2" type="ORF">N2K95_01610</name>
</gene>
<accession>A0ABY5YQP8</accession>
<dbReference type="Pfam" id="PF11716">
    <property type="entry name" value="MDMPI_N"/>
    <property type="match status" value="1"/>
</dbReference>
<feature type="domain" description="Mycothiol-dependent maleylpyruvate isomerase metal-binding" evidence="1">
    <location>
        <begin position="17"/>
        <end position="151"/>
    </location>
</feature>
<dbReference type="GO" id="GO:0016853">
    <property type="term" value="F:isomerase activity"/>
    <property type="evidence" value="ECO:0007669"/>
    <property type="project" value="UniProtKB-KW"/>
</dbReference>
<name>A0ABY5YQP8_9MICC</name>
<keyword evidence="3" id="KW-1185">Reference proteome</keyword>
<evidence type="ECO:0000259" key="1">
    <source>
        <dbReference type="Pfam" id="PF11716"/>
    </source>
</evidence>
<dbReference type="Proteomes" id="UP001059859">
    <property type="component" value="Chromosome"/>
</dbReference>
<dbReference type="InterPro" id="IPR017517">
    <property type="entry name" value="Maleyloyr_isom"/>
</dbReference>
<dbReference type="RefSeq" id="WP_260652627.1">
    <property type="nucleotide sequence ID" value="NZ_CP104275.1"/>
</dbReference>
<organism evidence="2 3">
    <name type="scientific">Arthrobacter zhaoxinii</name>
    <dbReference type="NCBI Taxonomy" id="2964616"/>
    <lineage>
        <taxon>Bacteria</taxon>
        <taxon>Bacillati</taxon>
        <taxon>Actinomycetota</taxon>
        <taxon>Actinomycetes</taxon>
        <taxon>Micrococcales</taxon>
        <taxon>Micrococcaceae</taxon>
        <taxon>Arthrobacter</taxon>
    </lineage>
</organism>
<dbReference type="SUPFAM" id="SSF109854">
    <property type="entry name" value="DinB/YfiT-like putative metalloenzymes"/>
    <property type="match status" value="1"/>
</dbReference>
<dbReference type="NCBIfam" id="TIGR03083">
    <property type="entry name" value="maleylpyruvate isomerase family mycothiol-dependent enzyme"/>
    <property type="match status" value="1"/>
</dbReference>
<dbReference type="EMBL" id="CP104275">
    <property type="protein sequence ID" value="UWX97419.1"/>
    <property type="molecule type" value="Genomic_DNA"/>
</dbReference>
<evidence type="ECO:0000313" key="2">
    <source>
        <dbReference type="EMBL" id="UWX97419.1"/>
    </source>
</evidence>
<dbReference type="Gene3D" id="1.20.120.450">
    <property type="entry name" value="dinb family like domain"/>
    <property type="match status" value="1"/>
</dbReference>
<sequence length="208" mass="22797">MVNLEEDPQRASQFCFAAQARLMRRTADLTDSDVLAPSRLPGWTAGHVLTHLARNADAHARRLSGALEGHDVPRYPGGSEQRAREIEEGAGRAAAETIADLSSSILRLEEMLNLADAAGWPNGHLIGDDHYGVAACPAHRLREVEMHHVDLGLGYTPADWPEEYVAWDLPVLLATVPERLGSPNEQRSFMAWLAGRGPLAPETRLADW</sequence>
<dbReference type="InterPro" id="IPR024344">
    <property type="entry name" value="MDMPI_metal-binding"/>
</dbReference>
<evidence type="ECO:0000313" key="3">
    <source>
        <dbReference type="Proteomes" id="UP001059859"/>
    </source>
</evidence>
<protein>
    <submittedName>
        <fullName evidence="2">Maleylpyruvate isomerase family mycothiol-dependent enzyme</fullName>
    </submittedName>
</protein>
<proteinExistence type="predicted"/>
<reference evidence="2" key="1">
    <citation type="submission" date="2022-09" db="EMBL/GenBank/DDBJ databases">
        <title>Novel species in genus Arthrobacter.</title>
        <authorList>
            <person name="Liu Y."/>
        </authorList>
    </citation>
    <scope>NUCLEOTIDE SEQUENCE</scope>
    <source>
        <strain evidence="2">Zg-Y815</strain>
    </source>
</reference>
<keyword evidence="2" id="KW-0413">Isomerase</keyword>
<dbReference type="InterPro" id="IPR034660">
    <property type="entry name" value="DinB/YfiT-like"/>
</dbReference>